<sequence>MCAVKLNNAEIEKEEGDLPSVVKNLSLKRLSKIFAVLKEGRAEKVPLSSQPRAKNWDILAKTDSFAHRIQVECIVDY</sequence>
<evidence type="ECO:0000313" key="1">
    <source>
        <dbReference type="EMBL" id="KAL1544176.1"/>
    </source>
</evidence>
<organism evidence="1 2">
    <name type="scientific">Salvia divinorum</name>
    <name type="common">Maria pastora</name>
    <name type="synonym">Diviner's sage</name>
    <dbReference type="NCBI Taxonomy" id="28513"/>
    <lineage>
        <taxon>Eukaryota</taxon>
        <taxon>Viridiplantae</taxon>
        <taxon>Streptophyta</taxon>
        <taxon>Embryophyta</taxon>
        <taxon>Tracheophyta</taxon>
        <taxon>Spermatophyta</taxon>
        <taxon>Magnoliopsida</taxon>
        <taxon>eudicotyledons</taxon>
        <taxon>Gunneridae</taxon>
        <taxon>Pentapetalae</taxon>
        <taxon>asterids</taxon>
        <taxon>lamiids</taxon>
        <taxon>Lamiales</taxon>
        <taxon>Lamiaceae</taxon>
        <taxon>Nepetoideae</taxon>
        <taxon>Mentheae</taxon>
        <taxon>Salviinae</taxon>
        <taxon>Salvia</taxon>
        <taxon>Salvia subgen. Calosphace</taxon>
    </lineage>
</organism>
<evidence type="ECO:0000313" key="2">
    <source>
        <dbReference type="Proteomes" id="UP001567538"/>
    </source>
</evidence>
<comment type="caution">
    <text evidence="1">The sequence shown here is derived from an EMBL/GenBank/DDBJ whole genome shotgun (WGS) entry which is preliminary data.</text>
</comment>
<proteinExistence type="predicted"/>
<dbReference type="AlphaFoldDB" id="A0ABD1GJ80"/>
<keyword evidence="2" id="KW-1185">Reference proteome</keyword>
<dbReference type="Proteomes" id="UP001567538">
    <property type="component" value="Unassembled WGS sequence"/>
</dbReference>
<reference evidence="1 2" key="1">
    <citation type="submission" date="2024-06" db="EMBL/GenBank/DDBJ databases">
        <title>A chromosome level genome sequence of Diviner's sage (Salvia divinorum).</title>
        <authorList>
            <person name="Ford S.A."/>
            <person name="Ro D.-K."/>
            <person name="Ness R.W."/>
            <person name="Phillips M.A."/>
        </authorList>
    </citation>
    <scope>NUCLEOTIDE SEQUENCE [LARGE SCALE GENOMIC DNA]</scope>
    <source>
        <strain evidence="1">SAF-2024a</strain>
        <tissue evidence="1">Leaf</tissue>
    </source>
</reference>
<gene>
    <name evidence="1" type="ORF">AAHA92_21061</name>
</gene>
<name>A0ABD1GJ80_SALDI</name>
<dbReference type="EMBL" id="JBEAFC010000008">
    <property type="protein sequence ID" value="KAL1544176.1"/>
    <property type="molecule type" value="Genomic_DNA"/>
</dbReference>
<accession>A0ABD1GJ80</accession>
<protein>
    <submittedName>
        <fullName evidence="1">Uncharacterized protein</fullName>
    </submittedName>
</protein>